<dbReference type="InterPro" id="IPR024078">
    <property type="entry name" value="LmbE-like_dom_sf"/>
</dbReference>
<evidence type="ECO:0000313" key="2">
    <source>
        <dbReference type="Proteomes" id="UP001501074"/>
    </source>
</evidence>
<reference evidence="2" key="1">
    <citation type="journal article" date="2019" name="Int. J. Syst. Evol. Microbiol.">
        <title>The Global Catalogue of Microorganisms (GCM) 10K type strain sequencing project: providing services to taxonomists for standard genome sequencing and annotation.</title>
        <authorList>
            <consortium name="The Broad Institute Genomics Platform"/>
            <consortium name="The Broad Institute Genome Sequencing Center for Infectious Disease"/>
            <person name="Wu L."/>
            <person name="Ma J."/>
        </authorList>
    </citation>
    <scope>NUCLEOTIDE SEQUENCE [LARGE SCALE GENOMIC DNA]</scope>
    <source>
        <strain evidence="2">JCM 16902</strain>
    </source>
</reference>
<gene>
    <name evidence="1" type="ORF">GCM10022223_03230</name>
</gene>
<dbReference type="EMBL" id="BAAAZO010000001">
    <property type="protein sequence ID" value="GAA3591948.1"/>
    <property type="molecule type" value="Genomic_DNA"/>
</dbReference>
<accession>A0ABP6YUZ4</accession>
<evidence type="ECO:0008006" key="3">
    <source>
        <dbReference type="Google" id="ProtNLM"/>
    </source>
</evidence>
<dbReference type="SUPFAM" id="SSF102588">
    <property type="entry name" value="LmbE-like"/>
    <property type="match status" value="1"/>
</dbReference>
<dbReference type="Proteomes" id="UP001501074">
    <property type="component" value="Unassembled WGS sequence"/>
</dbReference>
<comment type="caution">
    <text evidence="1">The sequence shown here is derived from an EMBL/GenBank/DDBJ whole genome shotgun (WGS) entry which is preliminary data.</text>
</comment>
<evidence type="ECO:0000313" key="1">
    <source>
        <dbReference type="EMBL" id="GAA3591948.1"/>
    </source>
</evidence>
<organism evidence="1 2">
    <name type="scientific">Kineosporia mesophila</name>
    <dbReference type="NCBI Taxonomy" id="566012"/>
    <lineage>
        <taxon>Bacteria</taxon>
        <taxon>Bacillati</taxon>
        <taxon>Actinomycetota</taxon>
        <taxon>Actinomycetes</taxon>
        <taxon>Kineosporiales</taxon>
        <taxon>Kineosporiaceae</taxon>
        <taxon>Kineosporia</taxon>
    </lineage>
</organism>
<protein>
    <recommendedName>
        <fullName evidence="3">PIG-L family deacetylase</fullName>
    </recommendedName>
</protein>
<proteinExistence type="predicted"/>
<name>A0ABP6YUZ4_9ACTN</name>
<keyword evidence="2" id="KW-1185">Reference proteome</keyword>
<dbReference type="RefSeq" id="WP_231484956.1">
    <property type="nucleotide sequence ID" value="NZ_BAAAZO010000001.1"/>
</dbReference>
<dbReference type="Gene3D" id="3.40.50.10320">
    <property type="entry name" value="LmbE-like"/>
    <property type="match status" value="1"/>
</dbReference>
<sequence>MAAPESLSDRPCIVLSSHLGDAALSCGYLMSQLSASTPVTVMTVFTHSQGRPTRTARAYLEKRNARKAPALYNQRRTEDLIALRSIGVTGVHFGFADALFRRRPDTRLPKIANDLVPELSVIYPTYRWHISQGKVSPLDEKLLSDLEQRLLFTTGEDDVILAPIGLSNHVDRVLVHELGLRMAKHRTVGFYAEQPDAQKLEGDVPVPKGAELVKFDVDLHAKAQLLERFTTHTRAILGRRVPALDEYVFMPIAG</sequence>